<evidence type="ECO:0000313" key="2">
    <source>
        <dbReference type="Proteomes" id="UP000225448"/>
    </source>
</evidence>
<gene>
    <name evidence="1" type="ORF">PHABIO_394</name>
</gene>
<sequence>MDNRVKLVKQPDKVWTVTVDGVQRLVTLDETPLIVWKTLGLHPDGVVEVYQTSSGVIEKFVLLPSEVELTELEFTKQHSLYRAMNIRGQYVGG</sequence>
<name>A0A1Y0SWY9_9CAUD</name>
<protein>
    <submittedName>
        <fullName evidence="1">Uncharacterized protein</fullName>
    </submittedName>
</protein>
<keyword evidence="2" id="KW-1185">Reference proteome</keyword>
<evidence type="ECO:0000313" key="1">
    <source>
        <dbReference type="EMBL" id="ARV77025.1"/>
    </source>
</evidence>
<proteinExistence type="predicted"/>
<accession>A0A1Y0SWY9</accession>
<dbReference type="EMBL" id="MF042360">
    <property type="protein sequence ID" value="ARV77025.1"/>
    <property type="molecule type" value="Genomic_DNA"/>
</dbReference>
<reference evidence="1 2" key="1">
    <citation type="submission" date="2017-05" db="EMBL/GenBank/DDBJ databases">
        <authorList>
            <person name="Song R."/>
            <person name="Chenine A.L."/>
            <person name="Ruprecht R.M."/>
        </authorList>
    </citation>
    <scope>NUCLEOTIDE SEQUENCE [LARGE SCALE GENOMIC DNA]</scope>
</reference>
<dbReference type="Proteomes" id="UP000225448">
    <property type="component" value="Segment"/>
</dbReference>
<organism evidence="1 2">
    <name type="scientific">Pseudomonas phage Phabio</name>
    <dbReference type="NCBI Taxonomy" id="2006668"/>
    <lineage>
        <taxon>Viruses</taxon>
        <taxon>Duplodnaviria</taxon>
        <taxon>Heunggongvirae</taxon>
        <taxon>Uroviricota</taxon>
        <taxon>Caudoviricetes</taxon>
        <taxon>Chimalliviridae</taxon>
        <taxon>Phabiovirus</taxon>
        <taxon>Phabiovirus phabio</taxon>
    </lineage>
</organism>